<feature type="binding site" evidence="9">
    <location>
        <position position="163"/>
    </location>
    <ligand>
        <name>Mn(2+)</name>
        <dbReference type="ChEBI" id="CHEBI:29035"/>
        <label>2</label>
    </ligand>
</feature>
<keyword evidence="6 9" id="KW-0269">Exonuclease</keyword>
<dbReference type="HAMAP" id="MF_02044">
    <property type="entry name" value="Mre11"/>
    <property type="match status" value="1"/>
</dbReference>
<keyword evidence="7 9" id="KW-0234">DNA repair</keyword>
<comment type="subunit">
    <text evidence="9">Homodimer. Forms a heterotetramer composed of two Mre11 subunits and two Rad50 subunits.</text>
</comment>
<feature type="binding site" evidence="9">
    <location>
        <position position="8"/>
    </location>
    <ligand>
        <name>Mn(2+)</name>
        <dbReference type="ChEBI" id="CHEBI:29035"/>
        <label>1</label>
    </ligand>
</feature>
<dbReference type="EC" id="3.1.-.-" evidence="9"/>
<feature type="active site" description="Proton donor" evidence="9">
    <location>
        <position position="85"/>
    </location>
</feature>
<dbReference type="Proteomes" id="UP000191661">
    <property type="component" value="Unassembled WGS sequence"/>
</dbReference>
<evidence type="ECO:0000256" key="10">
    <source>
        <dbReference type="SAM" id="MobiDB-lite"/>
    </source>
</evidence>
<comment type="function">
    <text evidence="9">Part of the Rad50/Mre11 complex, which is involved in the early steps of DNA double-strand break (DSB) repair. The complex may facilitate opening of the processed DNA ends to aid in the recruitment of HerA and NurA. Mre11 binds to DSB ends and has both double-stranded 3'-5' exonuclease activity and single-stranded endonuclease activity.</text>
</comment>
<proteinExistence type="inferred from homology"/>
<dbReference type="GO" id="GO:0045027">
    <property type="term" value="F:DNA end binding"/>
    <property type="evidence" value="ECO:0007669"/>
    <property type="project" value="UniProtKB-UniRule"/>
</dbReference>
<feature type="compositionally biased region" description="Basic residues" evidence="10">
    <location>
        <begin position="412"/>
        <end position="422"/>
    </location>
</feature>
<feature type="compositionally biased region" description="Basic and acidic residues" evidence="10">
    <location>
        <begin position="401"/>
        <end position="411"/>
    </location>
</feature>
<feature type="compositionally biased region" description="Basic and acidic residues" evidence="10">
    <location>
        <begin position="443"/>
        <end position="459"/>
    </location>
</feature>
<evidence type="ECO:0000256" key="2">
    <source>
        <dbReference type="ARBA" id="ARBA00022723"/>
    </source>
</evidence>
<accession>A0A1V6N4R2</accession>
<comment type="similarity">
    <text evidence="9">Belongs to the MRE11/RAD32 family.</text>
</comment>
<evidence type="ECO:0000259" key="11">
    <source>
        <dbReference type="Pfam" id="PF00149"/>
    </source>
</evidence>
<dbReference type="GO" id="GO:0000403">
    <property type="term" value="F:Y-form DNA binding"/>
    <property type="evidence" value="ECO:0007669"/>
    <property type="project" value="UniProtKB-UniRule"/>
</dbReference>
<feature type="binding site" evidence="9">
    <location>
        <position position="84"/>
    </location>
    <ligand>
        <name>Mn(2+)</name>
        <dbReference type="ChEBI" id="CHEBI:29035"/>
        <label>2</label>
    </ligand>
</feature>
<comment type="activity regulation">
    <text evidence="9">Nuclease activity is regulated by Rad50.</text>
</comment>
<comment type="cofactor">
    <cofactor evidence="9">
        <name>Mn(2+)</name>
        <dbReference type="ChEBI" id="CHEBI:29035"/>
    </cofactor>
    <text evidence="9">Binds 2 manganese ions per subunit.</text>
</comment>
<dbReference type="PANTHER" id="PTHR30337:SF0">
    <property type="entry name" value="NUCLEASE SBCCD SUBUNIT D"/>
    <property type="match status" value="1"/>
</dbReference>
<evidence type="ECO:0000256" key="7">
    <source>
        <dbReference type="ARBA" id="ARBA00023204"/>
    </source>
</evidence>
<keyword evidence="4 9" id="KW-0227">DNA damage</keyword>
<feature type="binding site" evidence="9">
    <location>
        <position position="49"/>
    </location>
    <ligand>
        <name>Mn(2+)</name>
        <dbReference type="ChEBI" id="CHEBI:29035"/>
        <label>2</label>
    </ligand>
</feature>
<feature type="binding site" evidence="9">
    <location>
        <position position="194"/>
    </location>
    <ligand>
        <name>Mn(2+)</name>
        <dbReference type="ChEBI" id="CHEBI:29035"/>
        <label>1</label>
    </ligand>
</feature>
<feature type="region of interest" description="Disordered" evidence="10">
    <location>
        <begin position="401"/>
        <end position="459"/>
    </location>
</feature>
<keyword evidence="8 9" id="KW-0464">Manganese</keyword>
<keyword evidence="13" id="KW-1185">Reference proteome</keyword>
<evidence type="ECO:0000256" key="5">
    <source>
        <dbReference type="ARBA" id="ARBA00022801"/>
    </source>
</evidence>
<dbReference type="Pfam" id="PF00149">
    <property type="entry name" value="Metallophos"/>
    <property type="match status" value="1"/>
</dbReference>
<keyword evidence="5 9" id="KW-0378">Hydrolase</keyword>
<evidence type="ECO:0000256" key="8">
    <source>
        <dbReference type="ARBA" id="ARBA00023211"/>
    </source>
</evidence>
<protein>
    <recommendedName>
        <fullName evidence="9">DNA double-strand break repair protein Mre11</fullName>
        <ecNumber evidence="9">3.1.-.-</ecNumber>
    </recommendedName>
</protein>
<dbReference type="InterPro" id="IPR041796">
    <property type="entry name" value="Mre11_N"/>
</dbReference>
<dbReference type="PANTHER" id="PTHR30337">
    <property type="entry name" value="COMPONENT OF ATP-DEPENDENT DSDNA EXONUCLEASE"/>
    <property type="match status" value="1"/>
</dbReference>
<keyword evidence="3 9" id="KW-0255">Endonuclease</keyword>
<dbReference type="AlphaFoldDB" id="A0A1V6N4R2"/>
<dbReference type="SUPFAM" id="SSF56300">
    <property type="entry name" value="Metallo-dependent phosphatases"/>
    <property type="match status" value="1"/>
</dbReference>
<dbReference type="GO" id="GO:0008408">
    <property type="term" value="F:3'-5' exonuclease activity"/>
    <property type="evidence" value="ECO:0007669"/>
    <property type="project" value="UniProtKB-UniRule"/>
</dbReference>
<dbReference type="OrthoDB" id="11638at2157"/>
<feature type="domain" description="Calcineurin-like phosphoesterase" evidence="11">
    <location>
        <begin position="1"/>
        <end position="195"/>
    </location>
</feature>
<evidence type="ECO:0000256" key="1">
    <source>
        <dbReference type="ARBA" id="ARBA00022722"/>
    </source>
</evidence>
<keyword evidence="1 9" id="KW-0540">Nuclease</keyword>
<name>A0A1V6N4R2_METAZ</name>
<gene>
    <name evidence="9 12" type="primary">mre11</name>
    <name evidence="12" type="ORF">MBBAR_2c00210</name>
</gene>
<evidence type="ECO:0000313" key="12">
    <source>
        <dbReference type="EMBL" id="OQD59573.1"/>
    </source>
</evidence>
<evidence type="ECO:0000256" key="6">
    <source>
        <dbReference type="ARBA" id="ARBA00022839"/>
    </source>
</evidence>
<dbReference type="Gene3D" id="3.60.21.10">
    <property type="match status" value="1"/>
</dbReference>
<feature type="compositionally biased region" description="Low complexity" evidence="10">
    <location>
        <begin position="431"/>
        <end position="442"/>
    </location>
</feature>
<organism evidence="12 13">
    <name type="scientific">Methanobrevibacter arboriphilus JCM 13429 = DSM 1125</name>
    <dbReference type="NCBI Taxonomy" id="1300164"/>
    <lineage>
        <taxon>Archaea</taxon>
        <taxon>Methanobacteriati</taxon>
        <taxon>Methanobacteriota</taxon>
        <taxon>Methanomada group</taxon>
        <taxon>Methanobacteria</taxon>
        <taxon>Methanobacteriales</taxon>
        <taxon>Methanobacteriaceae</taxon>
        <taxon>Methanobrevibacter</taxon>
    </lineage>
</organism>
<dbReference type="InterPro" id="IPR029052">
    <property type="entry name" value="Metallo-depent_PP-like"/>
</dbReference>
<dbReference type="GO" id="GO:0030145">
    <property type="term" value="F:manganese ion binding"/>
    <property type="evidence" value="ECO:0007669"/>
    <property type="project" value="UniProtKB-UniRule"/>
</dbReference>
<dbReference type="GO" id="GO:0004519">
    <property type="term" value="F:endonuclease activity"/>
    <property type="evidence" value="ECO:0007669"/>
    <property type="project" value="UniProtKB-UniRule"/>
</dbReference>
<keyword evidence="2 9" id="KW-0479">Metal-binding</keyword>
<evidence type="ECO:0000256" key="9">
    <source>
        <dbReference type="HAMAP-Rule" id="MF_02044"/>
    </source>
</evidence>
<dbReference type="EMBL" id="JXMW01000002">
    <property type="protein sequence ID" value="OQD59573.1"/>
    <property type="molecule type" value="Genomic_DNA"/>
</dbReference>
<evidence type="ECO:0000256" key="3">
    <source>
        <dbReference type="ARBA" id="ARBA00022759"/>
    </source>
</evidence>
<evidence type="ECO:0000256" key="4">
    <source>
        <dbReference type="ARBA" id="ARBA00022763"/>
    </source>
</evidence>
<comment type="caution">
    <text evidence="12">The sequence shown here is derived from an EMBL/GenBank/DDBJ whole genome shotgun (WGS) entry which is preliminary data.</text>
</comment>
<feature type="binding site" evidence="9">
    <location>
        <position position="49"/>
    </location>
    <ligand>
        <name>Mn(2+)</name>
        <dbReference type="ChEBI" id="CHEBI:29035"/>
        <label>1</label>
    </ligand>
</feature>
<dbReference type="InterPro" id="IPR004843">
    <property type="entry name" value="Calcineurin-like_PHP"/>
</dbReference>
<dbReference type="InterPro" id="IPR050535">
    <property type="entry name" value="DNA_Repair-Maintenance_Comp"/>
</dbReference>
<evidence type="ECO:0000313" key="13">
    <source>
        <dbReference type="Proteomes" id="UP000191661"/>
    </source>
</evidence>
<dbReference type="InterPro" id="IPR032885">
    <property type="entry name" value="Mre11_archaea-type"/>
</dbReference>
<dbReference type="CDD" id="cd00840">
    <property type="entry name" value="MPP_Mre11_N"/>
    <property type="match status" value="1"/>
</dbReference>
<reference evidence="12 13" key="1">
    <citation type="submission" date="2014-12" db="EMBL/GenBank/DDBJ databases">
        <title>Genome sequence of Methanobrevibacter arboriphilicus DH1, DSM1125.</title>
        <authorList>
            <person name="Poehlein A."/>
            <person name="Thauer R.K."/>
            <person name="Seedorf H."/>
            <person name="Daniel R."/>
        </authorList>
    </citation>
    <scope>NUCLEOTIDE SEQUENCE [LARGE SCALE GENOMIC DNA]</scope>
    <source>
        <strain evidence="12 13">DH1</strain>
    </source>
</reference>
<sequence length="459" mass="52864">MKFAHLSDTHLGYRQYGLIEREDDFYNVFNEIVDKIIDERVDFVIHSGDLFEIAKPSPNALLIFQEGLMKIKESGIPFFAIAGNHDTILRQNALPPQILFKKLGLTLISPNNPIVNSSFLRENDIFIGGTPYISKSQTPLLKSLLNDLSKKSEGFSKRILVAHQGIDKYIPFDYELEISDIPTSFNYYAMGHVHNRIIDDFGQGKLVYPGSTEIWRSNEAIDYKKNGKGFYIVDTSENDAENRFDVDPINIELPREFISKNIEYGKLDSELNSLGSYISSLNNKPILNITIEKGNFNTSDVYKKLNNILSKITLMFRPTFRNEELIIEERYIKDNTSLEPKDLLVESLKSFDNEDISNLAVDLLGSLSKDKFEDSQKIADLFYEEYFGQYETEFKKIMKQESKNKKDDKNKLNSKNKSHSKNKSNNENKSNHKNINNNNSNENIKDSDEKFKQTTIDFK</sequence>
<dbReference type="GO" id="GO:0006302">
    <property type="term" value="P:double-strand break repair"/>
    <property type="evidence" value="ECO:0007669"/>
    <property type="project" value="UniProtKB-UniRule"/>
</dbReference>
<feature type="binding site" evidence="9">
    <location>
        <position position="192"/>
    </location>
    <ligand>
        <name>Mn(2+)</name>
        <dbReference type="ChEBI" id="CHEBI:29035"/>
        <label>2</label>
    </ligand>
</feature>
<dbReference type="RefSeq" id="WP_080459552.1">
    <property type="nucleotide sequence ID" value="NZ_JXMW01000002.1"/>
</dbReference>
<feature type="binding site" evidence="9">
    <location>
        <position position="10"/>
    </location>
    <ligand>
        <name>Mn(2+)</name>
        <dbReference type="ChEBI" id="CHEBI:29035"/>
        <label>1</label>
    </ligand>
</feature>